<evidence type="ECO:0000313" key="2">
    <source>
        <dbReference type="EMBL" id="EGZ05667.1"/>
    </source>
</evidence>
<feature type="region of interest" description="Disordered" evidence="1">
    <location>
        <begin position="1"/>
        <end position="125"/>
    </location>
</feature>
<evidence type="ECO:0000313" key="3">
    <source>
        <dbReference type="Proteomes" id="UP000002640"/>
    </source>
</evidence>
<dbReference type="KEGG" id="psoj:PHYSODRAFT_341879"/>
<dbReference type="InParanoid" id="G5AEM7"/>
<reference evidence="2 3" key="1">
    <citation type="journal article" date="2006" name="Science">
        <title>Phytophthora genome sequences uncover evolutionary origins and mechanisms of pathogenesis.</title>
        <authorList>
            <person name="Tyler B.M."/>
            <person name="Tripathy S."/>
            <person name="Zhang X."/>
            <person name="Dehal P."/>
            <person name="Jiang R.H."/>
            <person name="Aerts A."/>
            <person name="Arredondo F.D."/>
            <person name="Baxter L."/>
            <person name="Bensasson D."/>
            <person name="Beynon J.L."/>
            <person name="Chapman J."/>
            <person name="Damasceno C.M."/>
            <person name="Dorrance A.E."/>
            <person name="Dou D."/>
            <person name="Dickerman A.W."/>
            <person name="Dubchak I.L."/>
            <person name="Garbelotto M."/>
            <person name="Gijzen M."/>
            <person name="Gordon S.G."/>
            <person name="Govers F."/>
            <person name="Grunwald N.J."/>
            <person name="Huang W."/>
            <person name="Ivors K.L."/>
            <person name="Jones R.W."/>
            <person name="Kamoun S."/>
            <person name="Krampis K."/>
            <person name="Lamour K.H."/>
            <person name="Lee M.K."/>
            <person name="McDonald W.H."/>
            <person name="Medina M."/>
            <person name="Meijer H.J."/>
            <person name="Nordberg E.K."/>
            <person name="Maclean D.J."/>
            <person name="Ospina-Giraldo M.D."/>
            <person name="Morris P.F."/>
            <person name="Phuntumart V."/>
            <person name="Putnam N.H."/>
            <person name="Rash S."/>
            <person name="Rose J.K."/>
            <person name="Sakihama Y."/>
            <person name="Salamov A.A."/>
            <person name="Savidor A."/>
            <person name="Scheuring C.F."/>
            <person name="Smith B.M."/>
            <person name="Sobral B.W."/>
            <person name="Terry A."/>
            <person name="Torto-Alalibo T.A."/>
            <person name="Win J."/>
            <person name="Xu Z."/>
            <person name="Zhang H."/>
            <person name="Grigoriev I.V."/>
            <person name="Rokhsar D.S."/>
            <person name="Boore J.L."/>
        </authorList>
    </citation>
    <scope>NUCLEOTIDE SEQUENCE [LARGE SCALE GENOMIC DNA]</scope>
    <source>
        <strain evidence="2 3">P6497</strain>
    </source>
</reference>
<name>G5AEM7_PHYSP</name>
<sequence>MSDADCNAGQASDGGAPARATEQLPDAPPAGGGASGSAGEQGDRGATSGHADKQDARQASFDEHQDNANAPDDAASKSKALVVKTAGTDTPPHASSNTDAASGEGNNDTDAAGSKGNGDTEGMVKDAAGSTATAAGLRGYFVCESQR</sequence>
<organism evidence="2 3">
    <name type="scientific">Phytophthora sojae (strain P6497)</name>
    <name type="common">Soybean stem and root rot agent</name>
    <name type="synonym">Phytophthora megasperma f. sp. glycines</name>
    <dbReference type="NCBI Taxonomy" id="1094619"/>
    <lineage>
        <taxon>Eukaryota</taxon>
        <taxon>Sar</taxon>
        <taxon>Stramenopiles</taxon>
        <taxon>Oomycota</taxon>
        <taxon>Peronosporomycetes</taxon>
        <taxon>Peronosporales</taxon>
        <taxon>Peronosporaceae</taxon>
        <taxon>Phytophthora</taxon>
    </lineage>
</organism>
<accession>G5AEM7</accession>
<proteinExistence type="predicted"/>
<dbReference type="GeneID" id="20648173"/>
<feature type="compositionally biased region" description="Basic and acidic residues" evidence="1">
    <location>
        <begin position="50"/>
        <end position="66"/>
    </location>
</feature>
<dbReference type="RefSeq" id="XP_009538528.1">
    <property type="nucleotide sequence ID" value="XM_009540233.1"/>
</dbReference>
<evidence type="ECO:0000256" key="1">
    <source>
        <dbReference type="SAM" id="MobiDB-lite"/>
    </source>
</evidence>
<dbReference type="Proteomes" id="UP000002640">
    <property type="component" value="Unassembled WGS sequence"/>
</dbReference>
<gene>
    <name evidence="2" type="ORF">PHYSODRAFT_341879</name>
</gene>
<keyword evidence="3" id="KW-1185">Reference proteome</keyword>
<dbReference type="EMBL" id="JH159165">
    <property type="protein sequence ID" value="EGZ05667.1"/>
    <property type="molecule type" value="Genomic_DNA"/>
</dbReference>
<dbReference type="AlphaFoldDB" id="G5AEM7"/>
<feature type="compositionally biased region" description="Polar residues" evidence="1">
    <location>
        <begin position="93"/>
        <end position="109"/>
    </location>
</feature>
<protein>
    <submittedName>
        <fullName evidence="2">Uncharacterized protein</fullName>
    </submittedName>
</protein>